<evidence type="ECO:0000313" key="13">
    <source>
        <dbReference type="EMBL" id="ORY70608.1"/>
    </source>
</evidence>
<accession>A0A1Y2EGA4</accession>
<feature type="domain" description="ABC transporter" evidence="11">
    <location>
        <begin position="1176"/>
        <end position="1417"/>
    </location>
</feature>
<dbReference type="CDD" id="cd18606">
    <property type="entry name" value="ABC_6TM_YOR1_D2_like"/>
    <property type="match status" value="1"/>
</dbReference>
<dbReference type="FunFam" id="1.20.1560.10:FF:000010">
    <property type="entry name" value="Multidrug resistance-associated ABC transporter"/>
    <property type="match status" value="1"/>
</dbReference>
<evidence type="ECO:0000256" key="2">
    <source>
        <dbReference type="ARBA" id="ARBA00009726"/>
    </source>
</evidence>
<feature type="transmembrane region" description="Helical" evidence="10">
    <location>
        <begin position="983"/>
        <end position="1011"/>
    </location>
</feature>
<feature type="transmembrane region" description="Helical" evidence="10">
    <location>
        <begin position="1081"/>
        <end position="1100"/>
    </location>
</feature>
<dbReference type="SUPFAM" id="SSF52540">
    <property type="entry name" value="P-loop containing nucleoside triphosphate hydrolases"/>
    <property type="match status" value="2"/>
</dbReference>
<name>A0A1Y2EGA4_9BASI</name>
<feature type="domain" description="ABC transmembrane type-1" evidence="12">
    <location>
        <begin position="863"/>
        <end position="1138"/>
    </location>
</feature>
<dbReference type="EMBL" id="MCGR01000055">
    <property type="protein sequence ID" value="ORY70608.1"/>
    <property type="molecule type" value="Genomic_DNA"/>
</dbReference>
<keyword evidence="3" id="KW-0813">Transport</keyword>
<dbReference type="PANTHER" id="PTHR24223:SF456">
    <property type="entry name" value="MULTIDRUG RESISTANCE-ASSOCIATED PROTEIN LETHAL(2)03659"/>
    <property type="match status" value="1"/>
</dbReference>
<evidence type="ECO:0000313" key="14">
    <source>
        <dbReference type="Proteomes" id="UP000193467"/>
    </source>
</evidence>
<dbReference type="InParanoid" id="A0A1Y2EGA4"/>
<dbReference type="CDD" id="cd03244">
    <property type="entry name" value="ABCC_MRP_domain2"/>
    <property type="match status" value="1"/>
</dbReference>
<dbReference type="SMART" id="SM00382">
    <property type="entry name" value="AAA"/>
    <property type="match status" value="2"/>
</dbReference>
<proteinExistence type="inferred from homology"/>
<feature type="transmembrane region" description="Helical" evidence="10">
    <location>
        <begin position="452"/>
        <end position="471"/>
    </location>
</feature>
<dbReference type="Pfam" id="PF00664">
    <property type="entry name" value="ABC_membrane"/>
    <property type="match status" value="2"/>
</dbReference>
<evidence type="ECO:0000256" key="8">
    <source>
        <dbReference type="ARBA" id="ARBA00023136"/>
    </source>
</evidence>
<dbReference type="CDD" id="cd18597">
    <property type="entry name" value="ABC_6TM_YOR1_D1_like"/>
    <property type="match status" value="1"/>
</dbReference>
<feature type="region of interest" description="Disordered" evidence="9">
    <location>
        <begin position="1"/>
        <end position="75"/>
    </location>
</feature>
<keyword evidence="7 10" id="KW-1133">Transmembrane helix</keyword>
<organism evidence="13 14">
    <name type="scientific">Leucosporidium creatinivorum</name>
    <dbReference type="NCBI Taxonomy" id="106004"/>
    <lineage>
        <taxon>Eukaryota</taxon>
        <taxon>Fungi</taxon>
        <taxon>Dikarya</taxon>
        <taxon>Basidiomycota</taxon>
        <taxon>Pucciniomycotina</taxon>
        <taxon>Microbotryomycetes</taxon>
        <taxon>Leucosporidiales</taxon>
        <taxon>Leucosporidium</taxon>
    </lineage>
</organism>
<dbReference type="Proteomes" id="UP000193467">
    <property type="component" value="Unassembled WGS sequence"/>
</dbReference>
<evidence type="ECO:0000259" key="11">
    <source>
        <dbReference type="PROSITE" id="PS50893"/>
    </source>
</evidence>
<feature type="compositionally biased region" description="Basic and acidic residues" evidence="9">
    <location>
        <begin position="555"/>
        <end position="571"/>
    </location>
</feature>
<keyword evidence="8 10" id="KW-0472">Membrane</keyword>
<dbReference type="PROSITE" id="PS50929">
    <property type="entry name" value="ABC_TM1F"/>
    <property type="match status" value="2"/>
</dbReference>
<dbReference type="PROSITE" id="PS50893">
    <property type="entry name" value="ABC_TRANSPORTER_2"/>
    <property type="match status" value="2"/>
</dbReference>
<dbReference type="InterPro" id="IPR027417">
    <property type="entry name" value="P-loop_NTPase"/>
</dbReference>
<feature type="transmembrane region" description="Helical" evidence="10">
    <location>
        <begin position="863"/>
        <end position="885"/>
    </location>
</feature>
<keyword evidence="6" id="KW-0067">ATP-binding</keyword>
<evidence type="ECO:0000259" key="12">
    <source>
        <dbReference type="PROSITE" id="PS50929"/>
    </source>
</evidence>
<evidence type="ECO:0000256" key="5">
    <source>
        <dbReference type="ARBA" id="ARBA00022741"/>
    </source>
</evidence>
<comment type="subcellular location">
    <subcellularLocation>
        <location evidence="1">Membrane</location>
        <topology evidence="1">Multi-pass membrane protein</topology>
    </subcellularLocation>
</comment>
<dbReference type="CDD" id="cd03250">
    <property type="entry name" value="ABCC_MRP_domain1"/>
    <property type="match status" value="1"/>
</dbReference>
<feature type="compositionally biased region" description="Basic and acidic residues" evidence="9">
    <location>
        <begin position="54"/>
        <end position="75"/>
    </location>
</feature>
<feature type="transmembrane region" description="Helical" evidence="10">
    <location>
        <begin position="349"/>
        <end position="378"/>
    </location>
</feature>
<gene>
    <name evidence="13" type="ORF">BCR35DRAFT_166738</name>
</gene>
<dbReference type="Gene3D" id="3.40.50.300">
    <property type="entry name" value="P-loop containing nucleotide triphosphate hydrolases"/>
    <property type="match status" value="2"/>
</dbReference>
<dbReference type="InterPro" id="IPR017871">
    <property type="entry name" value="ABC_transporter-like_CS"/>
</dbReference>
<keyword evidence="4 10" id="KW-0812">Transmembrane</keyword>
<evidence type="ECO:0000256" key="10">
    <source>
        <dbReference type="SAM" id="Phobius"/>
    </source>
</evidence>
<feature type="domain" description="ABC transmembrane type-1" evidence="12">
    <location>
        <begin position="218"/>
        <end position="507"/>
    </location>
</feature>
<dbReference type="InterPro" id="IPR003593">
    <property type="entry name" value="AAA+_ATPase"/>
</dbReference>
<dbReference type="GO" id="GO:0016020">
    <property type="term" value="C:membrane"/>
    <property type="evidence" value="ECO:0007669"/>
    <property type="project" value="UniProtKB-SubCell"/>
</dbReference>
<keyword evidence="14" id="KW-1185">Reference proteome</keyword>
<evidence type="ECO:0000256" key="3">
    <source>
        <dbReference type="ARBA" id="ARBA00022448"/>
    </source>
</evidence>
<evidence type="ECO:0000256" key="1">
    <source>
        <dbReference type="ARBA" id="ARBA00004141"/>
    </source>
</evidence>
<dbReference type="PANTHER" id="PTHR24223">
    <property type="entry name" value="ATP-BINDING CASSETTE SUB-FAMILY C"/>
    <property type="match status" value="1"/>
</dbReference>
<dbReference type="FunFam" id="3.40.50.300:FF:000997">
    <property type="entry name" value="Multidrug resistance-associated protein 1"/>
    <property type="match status" value="1"/>
</dbReference>
<protein>
    <submittedName>
        <fullName evidence="13">ABC transporter</fullName>
    </submittedName>
</protein>
<dbReference type="InterPro" id="IPR050173">
    <property type="entry name" value="ABC_transporter_C-like"/>
</dbReference>
<feature type="region of interest" description="Disordered" evidence="9">
    <location>
        <begin position="794"/>
        <end position="827"/>
    </location>
</feature>
<dbReference type="GO" id="GO:0140359">
    <property type="term" value="F:ABC-type transporter activity"/>
    <property type="evidence" value="ECO:0007669"/>
    <property type="project" value="InterPro"/>
</dbReference>
<dbReference type="InterPro" id="IPR011527">
    <property type="entry name" value="ABC1_TM_dom"/>
</dbReference>
<dbReference type="GO" id="GO:0016887">
    <property type="term" value="F:ATP hydrolysis activity"/>
    <property type="evidence" value="ECO:0007669"/>
    <property type="project" value="InterPro"/>
</dbReference>
<reference evidence="13 14" key="1">
    <citation type="submission" date="2016-07" db="EMBL/GenBank/DDBJ databases">
        <title>Pervasive Adenine N6-methylation of Active Genes in Fungi.</title>
        <authorList>
            <consortium name="DOE Joint Genome Institute"/>
            <person name="Mondo S.J."/>
            <person name="Dannebaum R.O."/>
            <person name="Kuo R.C."/>
            <person name="Labutti K."/>
            <person name="Haridas S."/>
            <person name="Kuo A."/>
            <person name="Salamov A."/>
            <person name="Ahrendt S.R."/>
            <person name="Lipzen A."/>
            <person name="Sullivan W."/>
            <person name="Andreopoulos W.B."/>
            <person name="Clum A."/>
            <person name="Lindquist E."/>
            <person name="Daum C."/>
            <person name="Ramamoorthy G.K."/>
            <person name="Gryganskyi A."/>
            <person name="Culley D."/>
            <person name="Magnuson J.K."/>
            <person name="James T.Y."/>
            <person name="O'Malley M.A."/>
            <person name="Stajich J.E."/>
            <person name="Spatafora J.W."/>
            <person name="Visel A."/>
            <person name="Grigoriev I.V."/>
        </authorList>
    </citation>
    <scope>NUCLEOTIDE SEQUENCE [LARGE SCALE GENOMIC DNA]</scope>
    <source>
        <strain evidence="13 14">62-1032</strain>
    </source>
</reference>
<feature type="transmembrane region" description="Helical" evidence="10">
    <location>
        <begin position="897"/>
        <end position="922"/>
    </location>
</feature>
<dbReference type="GO" id="GO:0005524">
    <property type="term" value="F:ATP binding"/>
    <property type="evidence" value="ECO:0007669"/>
    <property type="project" value="UniProtKB-KW"/>
</dbReference>
<comment type="similarity">
    <text evidence="2">Belongs to the ABC transporter superfamily. ABCC family. Conjugate transporter (TC 3.A.1.208) subfamily.</text>
</comment>
<sequence length="1451" mass="157921">MVVDKGPEMMPAEPPNKLQEFAAGSEATAASQQDAEPAVEEGKDGSAMGGSTLQEKEGYTAAHQDPEKGAGEERKVKNKWTIFSPFSGPPPPPPTSLDDAPEIGLATASFFSMLTFWWIQPLLVLGFKRELTETDLPKMDPSREASHLADIFESNFERRRKAVEDWNRSLDDGTFQPSALRRFWWRSRPASFGSSDGRRTIGLAMALSDTFAWQFWSAGVFKVVGDASQICSTLVLKQIILFVTRSGYAARGVEGYTMPSVGEGIGLAFALFFMQLLYSVCTAQMFSRGGQTGVLARGALIAAVYRRAMVMSGRARVSLTNSKLVSHISTDISRIDFCGSFFHFSYSAFIALAEVIIILLCTIGVSSLAGVAVVAVAIPAQTFAMKRLYRGRQKSMVFTDSRIKTISEILMGIKVIKMFAWEKPYLAKVHHLRQRELRGIRKLLIIRSANQAVAMSIPTLAAVVVFAVYAATGHTQSPAEIWTSLSLLNLLRMPLMALPNSLSAITDAHSAMQRLVPVFLSERLPETFLVDEKAEHAVTVKHADFAWESSAPATRDSKPRKKDDKAVKDSADNETEPTAPSTLSDIDFTIPRGQLVCIVGPIGSGKSSLLQGLIGEMRKTRGEVVFGGSIAYSAQSAWLQNATVRENIVFGRPFDEKRYWDCVRSACLLSDLDMLPSGDMTQIGEKGITLSGGQRQRVSIARTLYYDADTILLDDPLSAVDAHVGAFIFDEAIMGALKDKTRILVTHALHVLPHADAILVLENGRIAERGTYTELMAANSTFARLAREFGSGDLEPEAAAGNDEEKEEEKGRDRAKGTGAGAAGPRQAGKALMQVEERAVGAVSRSTYLAFMRAANGFVTVPLLVSSLVLMAATLVLSNISLTWWQEEKWGRSQSFYSGLYAALGIASALSTFLMGGASVWLGTSASISLHFGAISSILRAPLSFFDTTPLGRIQNRFAKDVDSIDNRLNDAMRMSLATFSQIAGAFVIIAIVSQWFLIALAVVLLGYVWLSSFYRASARSFKRHDNVLRSALYGAFSESLAGLSTIRAFQESDRFVSGVERSIDIENRAYFLTVVNQRWLAMRLDFLGAVLTIVVSFIAVGQRTSTSASKIGLALATILSIQQALSMMIRQSAEVENNLSSAERLIHYQDKLEQEAPAEVVDTAPPESWPSHGAIKFNEVVMSYRRGLPDVLTGLSVDVKGGEKIGIVGRTGAGKSSITMALFRLVEISSGSIEIDGIDIRTLGLTQLREKLAIIPQDAVLFNGTLRSNLDPFGVYDDQLLWDALRRAWLVERVAGAEGSVQASRFTLETPIEDEGANLSVGERSLVSLARALVKDSKIVVLDEATASVDAETDARIQAVIRTEFADKTLLVIAHRIRTIIGYDRILVMQSGQVEAFDSPLALFDQEGTFHSLCVQSGISREDIEAARRGHDSVVAAKAVEGAVDGEGEP</sequence>
<dbReference type="InterPro" id="IPR003439">
    <property type="entry name" value="ABC_transporter-like_ATP-bd"/>
</dbReference>
<feature type="domain" description="ABC transporter" evidence="11">
    <location>
        <begin position="567"/>
        <end position="788"/>
    </location>
</feature>
<comment type="caution">
    <text evidence="13">The sequence shown here is derived from an EMBL/GenBank/DDBJ whole genome shotgun (WGS) entry which is preliminary data.</text>
</comment>
<evidence type="ECO:0000256" key="7">
    <source>
        <dbReference type="ARBA" id="ARBA00022989"/>
    </source>
</evidence>
<evidence type="ECO:0000256" key="6">
    <source>
        <dbReference type="ARBA" id="ARBA00022840"/>
    </source>
</evidence>
<dbReference type="Gene3D" id="1.20.1560.10">
    <property type="entry name" value="ABC transporter type 1, transmembrane domain"/>
    <property type="match status" value="2"/>
</dbReference>
<dbReference type="SUPFAM" id="SSF90123">
    <property type="entry name" value="ABC transporter transmembrane region"/>
    <property type="match status" value="2"/>
</dbReference>
<dbReference type="Pfam" id="PF00005">
    <property type="entry name" value="ABC_tran"/>
    <property type="match status" value="2"/>
</dbReference>
<evidence type="ECO:0000256" key="9">
    <source>
        <dbReference type="SAM" id="MobiDB-lite"/>
    </source>
</evidence>
<evidence type="ECO:0000256" key="4">
    <source>
        <dbReference type="ARBA" id="ARBA00022692"/>
    </source>
</evidence>
<feature type="region of interest" description="Disordered" evidence="9">
    <location>
        <begin position="550"/>
        <end position="585"/>
    </location>
</feature>
<keyword evidence="5" id="KW-0547">Nucleotide-binding</keyword>
<dbReference type="OrthoDB" id="6500128at2759"/>
<dbReference type="FunFam" id="3.40.50.300:FF:000565">
    <property type="entry name" value="ABC bile acid transporter"/>
    <property type="match status" value="1"/>
</dbReference>
<dbReference type="STRING" id="106004.A0A1Y2EGA4"/>
<dbReference type="PROSITE" id="PS00211">
    <property type="entry name" value="ABC_TRANSPORTER_1"/>
    <property type="match status" value="2"/>
</dbReference>
<dbReference type="InterPro" id="IPR036640">
    <property type="entry name" value="ABC1_TM_sf"/>
</dbReference>